<gene>
    <name evidence="4" type="ORF">E3O11_07090</name>
    <name evidence="3" type="ORF">SAMN05216274_111104</name>
</gene>
<comment type="caution">
    <text evidence="4">The sequence shown here is derived from an EMBL/GenBank/DDBJ whole genome shotgun (WGS) entry which is preliminary data.</text>
</comment>
<dbReference type="STRING" id="995038.SAMN05216274_111104"/>
<proteinExistence type="inferred from homology"/>
<dbReference type="Gene3D" id="3.40.50.620">
    <property type="entry name" value="HUPs"/>
    <property type="match status" value="2"/>
</dbReference>
<dbReference type="Pfam" id="PF00582">
    <property type="entry name" value="Usp"/>
    <property type="match status" value="2"/>
</dbReference>
<protein>
    <submittedName>
        <fullName evidence="3 4">Universal stress protein</fullName>
    </submittedName>
</protein>
<dbReference type="RefSeq" id="WP_092450940.1">
    <property type="nucleotide sequence ID" value="NZ_BKAC01000009.1"/>
</dbReference>
<sequence length="302" mass="31307">MRFLVGYTATSGGADALALGVRLARAPGAELDVVLVLNAGDRATLTPTDPSYDRLLLETAEGWLAEALTLVPAGISVRTHLEHADSFTQGLLAAAARLQANLIVVGAATHGLLGRFAIGSVAGGLLHSSHVPVALAPEGTRVMGTDEPIRRVTCAVGTKPGADGLLTAGILLARTVDAPLRLVSLVAIDRPGADDQTIVLAADHAQAVLDYATDHLMDGLEVTASVASGSSIEHAVRGLPWEPTEVCLVGSSRLAQPHRLFLGSIAAKMLRELPVPLIVVPRDFTVPPDATVTTEFTETVGK</sequence>
<accession>A0A1I3C1W5</accession>
<dbReference type="Proteomes" id="UP000199681">
    <property type="component" value="Unassembled WGS sequence"/>
</dbReference>
<dbReference type="InterPro" id="IPR006016">
    <property type="entry name" value="UspA"/>
</dbReference>
<feature type="domain" description="UspA" evidence="2">
    <location>
        <begin position="149"/>
        <end position="281"/>
    </location>
</feature>
<reference evidence="3 5" key="1">
    <citation type="submission" date="2016-10" db="EMBL/GenBank/DDBJ databases">
        <authorList>
            <person name="Varghese N."/>
            <person name="Submissions S."/>
        </authorList>
    </citation>
    <scope>NUCLEOTIDE SEQUENCE [LARGE SCALE GENOMIC DNA]</scope>
    <source>
        <strain evidence="3 5">GMCC 1.11211</strain>
    </source>
</reference>
<name>A0A1I3C1W5_9MICO</name>
<dbReference type="SUPFAM" id="SSF52402">
    <property type="entry name" value="Adenine nucleotide alpha hydrolases-like"/>
    <property type="match status" value="2"/>
</dbReference>
<evidence type="ECO:0000259" key="2">
    <source>
        <dbReference type="Pfam" id="PF00582"/>
    </source>
</evidence>
<dbReference type="CDD" id="cd00293">
    <property type="entry name" value="USP-like"/>
    <property type="match status" value="1"/>
</dbReference>
<evidence type="ECO:0000313" key="3">
    <source>
        <dbReference type="EMBL" id="SFH68545.1"/>
    </source>
</evidence>
<dbReference type="PANTHER" id="PTHR46268:SF6">
    <property type="entry name" value="UNIVERSAL STRESS PROTEIN UP12"/>
    <property type="match status" value="1"/>
</dbReference>
<dbReference type="AlphaFoldDB" id="A0A1I3C1W5"/>
<evidence type="ECO:0000313" key="5">
    <source>
        <dbReference type="Proteomes" id="UP000199681"/>
    </source>
</evidence>
<organism evidence="4 6">
    <name type="scientific">Cryobacterium levicorallinum</name>
    <dbReference type="NCBI Taxonomy" id="995038"/>
    <lineage>
        <taxon>Bacteria</taxon>
        <taxon>Bacillati</taxon>
        <taxon>Actinomycetota</taxon>
        <taxon>Actinomycetes</taxon>
        <taxon>Micrococcales</taxon>
        <taxon>Microbacteriaceae</taxon>
        <taxon>Cryobacterium</taxon>
    </lineage>
</organism>
<dbReference type="PANTHER" id="PTHR46268">
    <property type="entry name" value="STRESS RESPONSE PROTEIN NHAX"/>
    <property type="match status" value="1"/>
</dbReference>
<dbReference type="Proteomes" id="UP000297963">
    <property type="component" value="Unassembled WGS sequence"/>
</dbReference>
<reference evidence="4 6" key="2">
    <citation type="submission" date="2019-03" db="EMBL/GenBank/DDBJ databases">
        <title>Genomics of glacier-inhabiting Cryobacterium strains.</title>
        <authorList>
            <person name="Liu Q."/>
            <person name="Xin Y.-H."/>
        </authorList>
    </citation>
    <scope>NUCLEOTIDE SEQUENCE [LARGE SCALE GENOMIC DNA]</scope>
    <source>
        <strain evidence="4 6">Hh34</strain>
    </source>
</reference>
<evidence type="ECO:0000313" key="4">
    <source>
        <dbReference type="EMBL" id="TFB85724.1"/>
    </source>
</evidence>
<evidence type="ECO:0000256" key="1">
    <source>
        <dbReference type="ARBA" id="ARBA00008791"/>
    </source>
</evidence>
<dbReference type="EMBL" id="SOFE01000012">
    <property type="protein sequence ID" value="TFB85724.1"/>
    <property type="molecule type" value="Genomic_DNA"/>
</dbReference>
<dbReference type="InterPro" id="IPR014729">
    <property type="entry name" value="Rossmann-like_a/b/a_fold"/>
</dbReference>
<comment type="similarity">
    <text evidence="1">Belongs to the universal stress protein A family.</text>
</comment>
<keyword evidence="5" id="KW-1185">Reference proteome</keyword>
<dbReference type="EMBL" id="FOPW01000011">
    <property type="protein sequence ID" value="SFH68545.1"/>
    <property type="molecule type" value="Genomic_DNA"/>
</dbReference>
<evidence type="ECO:0000313" key="6">
    <source>
        <dbReference type="Proteomes" id="UP000297963"/>
    </source>
</evidence>
<feature type="domain" description="UspA" evidence="2">
    <location>
        <begin position="2"/>
        <end position="136"/>
    </location>
</feature>